<dbReference type="GO" id="GO:0046677">
    <property type="term" value="P:response to antibiotic"/>
    <property type="evidence" value="ECO:0007669"/>
    <property type="project" value="UniProtKB-KW"/>
</dbReference>
<evidence type="ECO:0000256" key="7">
    <source>
        <dbReference type="ARBA" id="ARBA00022989"/>
    </source>
</evidence>
<dbReference type="GO" id="GO:0042910">
    <property type="term" value="F:xenobiotic transmembrane transporter activity"/>
    <property type="evidence" value="ECO:0007669"/>
    <property type="project" value="InterPro"/>
</dbReference>
<dbReference type="NCBIfam" id="TIGR00797">
    <property type="entry name" value="matE"/>
    <property type="match status" value="1"/>
</dbReference>
<dbReference type="InterPro" id="IPR051327">
    <property type="entry name" value="MATE_MepA_subfamily"/>
</dbReference>
<feature type="transmembrane region" description="Helical" evidence="10">
    <location>
        <begin position="374"/>
        <end position="399"/>
    </location>
</feature>
<keyword evidence="5" id="KW-1003">Cell membrane</keyword>
<dbReference type="PANTHER" id="PTHR43823:SF3">
    <property type="entry name" value="MULTIDRUG EXPORT PROTEIN MEPA"/>
    <property type="match status" value="1"/>
</dbReference>
<keyword evidence="4" id="KW-0813">Transport</keyword>
<sequence>MGARGLQQKNDFSTGSIPLTITRLALPMIGAQLVNATYNVVDRIYIGAIPGYGALPLTGVGLTYPLIALITAFANLCGMGGAPLMSIARGEGRNEHAERILGTAAALLLGLSAVLLVLGYLYMEPLLWMFGASESTIGYATDYFSIYLVGTPFVLLTLGLNPFVTSQGFARTGMMTILIGAVANILLDPLFIFVFNMGVRGAAIATVISQFLCVPWLLSFLHGKRAIIRLKPKYIRFAPAIVKRILALGVSNFTMGVTESAVSIVNNSTLQTYGSLAFPGGGDVYVGIMTVISTLRQLTMLGLNGLSNGASPVMSFNYGAKRYDRVRKSVKFFLLVCLIYAVACWAILMLFPEALIRIFNADPQLIEYGVPATRIYFCAFFAMFMQMVGQTSFVALGKARQATFFSLLRKAFIVVPLALLLPRLTNLGVFGVFIAEPISDLVGSSCCFATFMLTVYRRMGETEK</sequence>
<feature type="transmembrane region" description="Helical" evidence="10">
    <location>
        <begin position="66"/>
        <end position="88"/>
    </location>
</feature>
<name>A0A9D1TDY7_9FIRM</name>
<evidence type="ECO:0000256" key="1">
    <source>
        <dbReference type="ARBA" id="ARBA00004651"/>
    </source>
</evidence>
<dbReference type="InterPro" id="IPR048279">
    <property type="entry name" value="MdtK-like"/>
</dbReference>
<dbReference type="AlphaFoldDB" id="A0A9D1TDY7"/>
<keyword evidence="9" id="KW-0046">Antibiotic resistance</keyword>
<evidence type="ECO:0000313" key="11">
    <source>
        <dbReference type="EMBL" id="HIV28693.1"/>
    </source>
</evidence>
<evidence type="ECO:0000256" key="3">
    <source>
        <dbReference type="ARBA" id="ARBA00022106"/>
    </source>
</evidence>
<proteinExistence type="inferred from homology"/>
<evidence type="ECO:0000256" key="2">
    <source>
        <dbReference type="ARBA" id="ARBA00008417"/>
    </source>
</evidence>
<feature type="transmembrane region" description="Helical" evidence="10">
    <location>
        <begin position="176"/>
        <end position="195"/>
    </location>
</feature>
<keyword evidence="8 10" id="KW-0472">Membrane</keyword>
<evidence type="ECO:0000313" key="12">
    <source>
        <dbReference type="Proteomes" id="UP000886884"/>
    </source>
</evidence>
<reference evidence="11" key="2">
    <citation type="journal article" date="2021" name="PeerJ">
        <title>Extensive microbial diversity within the chicken gut microbiome revealed by metagenomics and culture.</title>
        <authorList>
            <person name="Gilroy R."/>
            <person name="Ravi A."/>
            <person name="Getino M."/>
            <person name="Pursley I."/>
            <person name="Horton D.L."/>
            <person name="Alikhan N.F."/>
            <person name="Baker D."/>
            <person name="Gharbi K."/>
            <person name="Hall N."/>
            <person name="Watson M."/>
            <person name="Adriaenssens E.M."/>
            <person name="Foster-Nyarko E."/>
            <person name="Jarju S."/>
            <person name="Secka A."/>
            <person name="Antonio M."/>
            <person name="Oren A."/>
            <person name="Chaudhuri R.R."/>
            <person name="La Ragione R."/>
            <person name="Hildebrand F."/>
            <person name="Pallen M.J."/>
        </authorList>
    </citation>
    <scope>NUCLEOTIDE SEQUENCE</scope>
    <source>
        <strain evidence="11">CHK183-6373</strain>
    </source>
</reference>
<dbReference type="GO" id="GO:0005886">
    <property type="term" value="C:plasma membrane"/>
    <property type="evidence" value="ECO:0007669"/>
    <property type="project" value="UniProtKB-SubCell"/>
</dbReference>
<evidence type="ECO:0000256" key="4">
    <source>
        <dbReference type="ARBA" id="ARBA00022448"/>
    </source>
</evidence>
<dbReference type="GO" id="GO:0015297">
    <property type="term" value="F:antiporter activity"/>
    <property type="evidence" value="ECO:0007669"/>
    <property type="project" value="InterPro"/>
</dbReference>
<feature type="transmembrane region" description="Helical" evidence="10">
    <location>
        <begin position="332"/>
        <end position="354"/>
    </location>
</feature>
<accession>A0A9D1TDY7</accession>
<comment type="similarity">
    <text evidence="2">Belongs to the multi antimicrobial extrusion (MATE) (TC 2.A.66.1) family. MepA subfamily.</text>
</comment>
<dbReference type="PANTHER" id="PTHR43823">
    <property type="entry name" value="SPORULATION PROTEIN YKVU"/>
    <property type="match status" value="1"/>
</dbReference>
<comment type="caution">
    <text evidence="11">The sequence shown here is derived from an EMBL/GenBank/DDBJ whole genome shotgun (WGS) entry which is preliminary data.</text>
</comment>
<evidence type="ECO:0000256" key="6">
    <source>
        <dbReference type="ARBA" id="ARBA00022692"/>
    </source>
</evidence>
<evidence type="ECO:0000256" key="9">
    <source>
        <dbReference type="ARBA" id="ARBA00023251"/>
    </source>
</evidence>
<keyword evidence="6 10" id="KW-0812">Transmembrane</keyword>
<feature type="transmembrane region" description="Helical" evidence="10">
    <location>
        <begin position="100"/>
        <end position="123"/>
    </location>
</feature>
<organism evidence="11 12">
    <name type="scientific">Candidatus Ornithocaccomicrobium faecavium</name>
    <dbReference type="NCBI Taxonomy" id="2840890"/>
    <lineage>
        <taxon>Bacteria</taxon>
        <taxon>Bacillati</taxon>
        <taxon>Bacillota</taxon>
        <taxon>Clostridia</taxon>
        <taxon>Candidatus Ornithocaccomicrobium</taxon>
    </lineage>
</organism>
<feature type="transmembrane region" description="Helical" evidence="10">
    <location>
        <begin position="411"/>
        <end position="435"/>
    </location>
</feature>
<dbReference type="InterPro" id="IPR002528">
    <property type="entry name" value="MATE_fam"/>
</dbReference>
<comment type="subcellular location">
    <subcellularLocation>
        <location evidence="1">Cell membrane</location>
        <topology evidence="1">Multi-pass membrane protein</topology>
    </subcellularLocation>
</comment>
<dbReference type="Pfam" id="PF01554">
    <property type="entry name" value="MatE"/>
    <property type="match status" value="2"/>
</dbReference>
<dbReference type="InterPro" id="IPR045070">
    <property type="entry name" value="MATE_MepA-like"/>
</dbReference>
<evidence type="ECO:0000256" key="10">
    <source>
        <dbReference type="SAM" id="Phobius"/>
    </source>
</evidence>
<protein>
    <recommendedName>
        <fullName evidence="3">Multidrug export protein MepA</fullName>
    </recommendedName>
</protein>
<gene>
    <name evidence="11" type="ORF">IAA64_12015</name>
</gene>
<feature type="transmembrane region" description="Helical" evidence="10">
    <location>
        <begin position="143"/>
        <end position="164"/>
    </location>
</feature>
<evidence type="ECO:0000256" key="8">
    <source>
        <dbReference type="ARBA" id="ARBA00023136"/>
    </source>
</evidence>
<keyword evidence="7 10" id="KW-1133">Transmembrane helix</keyword>
<dbReference type="CDD" id="cd13143">
    <property type="entry name" value="MATE_MepA_like"/>
    <property type="match status" value="1"/>
</dbReference>
<dbReference type="PIRSF" id="PIRSF006603">
    <property type="entry name" value="DinF"/>
    <property type="match status" value="1"/>
</dbReference>
<reference evidence="11" key="1">
    <citation type="submission" date="2020-10" db="EMBL/GenBank/DDBJ databases">
        <authorList>
            <person name="Gilroy R."/>
        </authorList>
    </citation>
    <scope>NUCLEOTIDE SEQUENCE</scope>
    <source>
        <strain evidence="11">CHK183-6373</strain>
    </source>
</reference>
<dbReference type="Proteomes" id="UP000886884">
    <property type="component" value="Unassembled WGS sequence"/>
</dbReference>
<feature type="transmembrane region" description="Helical" evidence="10">
    <location>
        <begin position="201"/>
        <end position="221"/>
    </location>
</feature>
<dbReference type="EMBL" id="DVOT01000217">
    <property type="protein sequence ID" value="HIV28693.1"/>
    <property type="molecule type" value="Genomic_DNA"/>
</dbReference>
<evidence type="ECO:0000256" key="5">
    <source>
        <dbReference type="ARBA" id="ARBA00022475"/>
    </source>
</evidence>